<dbReference type="GO" id="GO:0044550">
    <property type="term" value="P:secondary metabolite biosynthetic process"/>
    <property type="evidence" value="ECO:0007669"/>
    <property type="project" value="UniProtKB-ARBA"/>
</dbReference>
<sequence>MGELQKTLLMISIFILISCVWKFFDWIWLKPKKLEKYLRKQGLKGTSYKLFYGDLKERDLSIQEALSKPMEHSHRIGHRVLPFDHLMFQKYGKVAVTWDGPNPIVVVIDPDMIRDILSSDNFLDVGYNPYEKTLVAVAGYNGKKWTKHRKHLTPAFHLDKLKMMLPGFHASCSEMLNKWQKLVSTESCELDVYPELHNLTIDVISRTIFNCSYAEAKQILEVQRELADLILPTLRFPRIPGLRFVPTKVNRRMKYLDRELHTLIRNIVIKKQKAMKTGEADNNDLLGCLVQSTFKGSEDNKGAENVGISIDEVVQECKFLWLAGKETIGNWLVWTMVVLSMHQDWQQKARDEVLQVFGKSKPDFDRLNQLKVVSMILNEILRLYCPAPGTAKRLTNKKVKLGNAILPPGVYVWPLTVLVHHDHDLWGKDADDFNPNRFSEGVSKATNSKLSFLPFGSGPRTCIGQNLAWISTKIAITMILQHFSFELSPTYIHAPCLVPTVTPQYGAQLIIHKL</sequence>
<dbReference type="PROSITE" id="PS51257">
    <property type="entry name" value="PROKAR_LIPOPROTEIN"/>
    <property type="match status" value="1"/>
</dbReference>
<evidence type="ECO:0000256" key="4">
    <source>
        <dbReference type="ARBA" id="ARBA00022692"/>
    </source>
</evidence>
<reference evidence="14 15" key="1">
    <citation type="submission" date="2017-09" db="EMBL/GenBank/DDBJ databases">
        <title>WGS assembly of Aquilegia coerulea Goldsmith.</title>
        <authorList>
            <person name="Hodges S."/>
            <person name="Kramer E."/>
            <person name="Nordborg M."/>
            <person name="Tomkins J."/>
            <person name="Borevitz J."/>
            <person name="Derieg N."/>
            <person name="Yan J."/>
            <person name="Mihaltcheva S."/>
            <person name="Hayes R.D."/>
            <person name="Rokhsar D."/>
        </authorList>
    </citation>
    <scope>NUCLEOTIDE SEQUENCE [LARGE SCALE GENOMIC DNA]</scope>
    <source>
        <strain evidence="15">cv. Goldsmith</strain>
    </source>
</reference>
<comment type="subcellular location">
    <subcellularLocation>
        <location evidence="1">Membrane</location>
    </subcellularLocation>
</comment>
<dbReference type="InParanoid" id="A0A2G5D0C9"/>
<organism evidence="14 15">
    <name type="scientific">Aquilegia coerulea</name>
    <name type="common">Rocky mountain columbine</name>
    <dbReference type="NCBI Taxonomy" id="218851"/>
    <lineage>
        <taxon>Eukaryota</taxon>
        <taxon>Viridiplantae</taxon>
        <taxon>Streptophyta</taxon>
        <taxon>Embryophyta</taxon>
        <taxon>Tracheophyta</taxon>
        <taxon>Spermatophyta</taxon>
        <taxon>Magnoliopsida</taxon>
        <taxon>Ranunculales</taxon>
        <taxon>Ranunculaceae</taxon>
        <taxon>Thalictroideae</taxon>
        <taxon>Aquilegia</taxon>
    </lineage>
</organism>
<dbReference type="Pfam" id="PF00067">
    <property type="entry name" value="p450"/>
    <property type="match status" value="1"/>
</dbReference>
<keyword evidence="15" id="KW-1185">Reference proteome</keyword>
<evidence type="ECO:0000256" key="8">
    <source>
        <dbReference type="ARBA" id="ARBA00023004"/>
    </source>
</evidence>
<keyword evidence="6 13" id="KW-1133">Transmembrane helix</keyword>
<evidence type="ECO:0000256" key="7">
    <source>
        <dbReference type="ARBA" id="ARBA00023002"/>
    </source>
</evidence>
<dbReference type="PRINTS" id="PR00385">
    <property type="entry name" value="P450"/>
</dbReference>
<dbReference type="InterPro" id="IPR017972">
    <property type="entry name" value="Cyt_P450_CS"/>
</dbReference>
<keyword evidence="5 11" id="KW-0479">Metal-binding</keyword>
<evidence type="ECO:0008006" key="16">
    <source>
        <dbReference type="Google" id="ProtNLM"/>
    </source>
</evidence>
<name>A0A2G5D0C9_AQUCA</name>
<dbReference type="GO" id="GO:0020037">
    <property type="term" value="F:heme binding"/>
    <property type="evidence" value="ECO:0007669"/>
    <property type="project" value="InterPro"/>
</dbReference>
<dbReference type="GO" id="GO:0016020">
    <property type="term" value="C:membrane"/>
    <property type="evidence" value="ECO:0007669"/>
    <property type="project" value="UniProtKB-SubCell"/>
</dbReference>
<keyword evidence="3 11" id="KW-0349">Heme</keyword>
<dbReference type="PROSITE" id="PS00086">
    <property type="entry name" value="CYTOCHROME_P450"/>
    <property type="match status" value="1"/>
</dbReference>
<dbReference type="SUPFAM" id="SSF48264">
    <property type="entry name" value="Cytochrome P450"/>
    <property type="match status" value="1"/>
</dbReference>
<evidence type="ECO:0000256" key="11">
    <source>
        <dbReference type="PIRSR" id="PIRSR602401-1"/>
    </source>
</evidence>
<dbReference type="Gene3D" id="1.10.630.10">
    <property type="entry name" value="Cytochrome P450"/>
    <property type="match status" value="1"/>
</dbReference>
<evidence type="ECO:0000256" key="2">
    <source>
        <dbReference type="ARBA" id="ARBA00010617"/>
    </source>
</evidence>
<dbReference type="InterPro" id="IPR050665">
    <property type="entry name" value="Cytochrome_P450_Monooxygen"/>
</dbReference>
<dbReference type="InterPro" id="IPR001128">
    <property type="entry name" value="Cyt_P450"/>
</dbReference>
<evidence type="ECO:0000256" key="3">
    <source>
        <dbReference type="ARBA" id="ARBA00022617"/>
    </source>
</evidence>
<evidence type="ECO:0000256" key="1">
    <source>
        <dbReference type="ARBA" id="ARBA00004370"/>
    </source>
</evidence>
<accession>A0A2G5D0C9</accession>
<dbReference type="InterPro" id="IPR036396">
    <property type="entry name" value="Cyt_P450_sf"/>
</dbReference>
<evidence type="ECO:0000256" key="5">
    <source>
        <dbReference type="ARBA" id="ARBA00022723"/>
    </source>
</evidence>
<dbReference type="Proteomes" id="UP000230069">
    <property type="component" value="Unassembled WGS sequence"/>
</dbReference>
<proteinExistence type="inferred from homology"/>
<dbReference type="PANTHER" id="PTHR24282:SF255">
    <property type="entry name" value="CYTOCHROME P450 72A11-RELATED"/>
    <property type="match status" value="1"/>
</dbReference>
<dbReference type="GO" id="GO:0005506">
    <property type="term" value="F:iron ion binding"/>
    <property type="evidence" value="ECO:0007669"/>
    <property type="project" value="InterPro"/>
</dbReference>
<keyword evidence="9 12" id="KW-0503">Monooxygenase</keyword>
<dbReference type="GO" id="GO:0016705">
    <property type="term" value="F:oxidoreductase activity, acting on paired donors, with incorporation or reduction of molecular oxygen"/>
    <property type="evidence" value="ECO:0007669"/>
    <property type="project" value="InterPro"/>
</dbReference>
<dbReference type="GO" id="GO:0004497">
    <property type="term" value="F:monooxygenase activity"/>
    <property type="evidence" value="ECO:0007669"/>
    <property type="project" value="UniProtKB-KW"/>
</dbReference>
<keyword evidence="10 13" id="KW-0472">Membrane</keyword>
<dbReference type="PRINTS" id="PR00463">
    <property type="entry name" value="EP450I"/>
</dbReference>
<dbReference type="OrthoDB" id="6764281at2759"/>
<evidence type="ECO:0000256" key="10">
    <source>
        <dbReference type="ARBA" id="ARBA00023136"/>
    </source>
</evidence>
<evidence type="ECO:0000256" key="13">
    <source>
        <dbReference type="SAM" id="Phobius"/>
    </source>
</evidence>
<evidence type="ECO:0000256" key="9">
    <source>
        <dbReference type="ARBA" id="ARBA00023033"/>
    </source>
</evidence>
<evidence type="ECO:0000313" key="15">
    <source>
        <dbReference type="Proteomes" id="UP000230069"/>
    </source>
</evidence>
<feature type="binding site" description="axial binding residue" evidence="11">
    <location>
        <position position="462"/>
    </location>
    <ligand>
        <name>heme</name>
        <dbReference type="ChEBI" id="CHEBI:30413"/>
    </ligand>
    <ligandPart>
        <name>Fe</name>
        <dbReference type="ChEBI" id="CHEBI:18248"/>
    </ligandPart>
</feature>
<evidence type="ECO:0000256" key="6">
    <source>
        <dbReference type="ARBA" id="ARBA00022989"/>
    </source>
</evidence>
<dbReference type="InterPro" id="IPR002401">
    <property type="entry name" value="Cyt_P450_E_grp-I"/>
</dbReference>
<dbReference type="STRING" id="218851.A0A2G5D0C9"/>
<evidence type="ECO:0000313" key="14">
    <source>
        <dbReference type="EMBL" id="PIA36647.1"/>
    </source>
</evidence>
<keyword evidence="7 12" id="KW-0560">Oxidoreductase</keyword>
<dbReference type="PANTHER" id="PTHR24282">
    <property type="entry name" value="CYTOCHROME P450 FAMILY MEMBER"/>
    <property type="match status" value="1"/>
</dbReference>
<keyword evidence="4 13" id="KW-0812">Transmembrane</keyword>
<dbReference type="EMBL" id="KZ305050">
    <property type="protein sequence ID" value="PIA36647.1"/>
    <property type="molecule type" value="Genomic_DNA"/>
</dbReference>
<keyword evidence="8 11" id="KW-0408">Iron</keyword>
<dbReference type="AlphaFoldDB" id="A0A2G5D0C9"/>
<feature type="transmembrane region" description="Helical" evidence="13">
    <location>
        <begin position="7"/>
        <end position="29"/>
    </location>
</feature>
<protein>
    <recommendedName>
        <fullName evidence="16">Cytochrome P450</fullName>
    </recommendedName>
</protein>
<gene>
    <name evidence="14" type="ORF">AQUCO_03300095v1</name>
</gene>
<comment type="similarity">
    <text evidence="2 12">Belongs to the cytochrome P450 family.</text>
</comment>
<evidence type="ECO:0000256" key="12">
    <source>
        <dbReference type="RuleBase" id="RU000461"/>
    </source>
</evidence>
<comment type="cofactor">
    <cofactor evidence="11">
        <name>heme</name>
        <dbReference type="ChEBI" id="CHEBI:30413"/>
    </cofactor>
</comment>